<dbReference type="InterPro" id="IPR001647">
    <property type="entry name" value="HTH_TetR"/>
</dbReference>
<gene>
    <name evidence="4" type="ORF">C8D78_2256</name>
</gene>
<dbReference type="Proteomes" id="UP000276055">
    <property type="component" value="Unassembled WGS sequence"/>
</dbReference>
<dbReference type="InterPro" id="IPR009057">
    <property type="entry name" value="Homeodomain-like_sf"/>
</dbReference>
<dbReference type="PRINTS" id="PR00455">
    <property type="entry name" value="HTHTETR"/>
</dbReference>
<reference evidence="4 5" key="1">
    <citation type="submission" date="2018-10" db="EMBL/GenBank/DDBJ databases">
        <title>Genomic Encyclopedia of Type Strains, Phase IV (KMG-IV): sequencing the most valuable type-strain genomes for metagenomic binning, comparative biology and taxonomic classification.</title>
        <authorList>
            <person name="Goeker M."/>
        </authorList>
    </citation>
    <scope>NUCLEOTIDE SEQUENCE [LARGE SCALE GENOMIC DNA]</scope>
    <source>
        <strain evidence="4 5">DSM 25586</strain>
    </source>
</reference>
<protein>
    <submittedName>
        <fullName evidence="4">TetR family transcriptional regulator</fullName>
    </submittedName>
</protein>
<dbReference type="PROSITE" id="PS50977">
    <property type="entry name" value="HTH_TETR_2"/>
    <property type="match status" value="1"/>
</dbReference>
<organism evidence="4 5">
    <name type="scientific">Arthrobacter oryzae</name>
    <dbReference type="NCBI Taxonomy" id="409290"/>
    <lineage>
        <taxon>Bacteria</taxon>
        <taxon>Bacillati</taxon>
        <taxon>Actinomycetota</taxon>
        <taxon>Actinomycetes</taxon>
        <taxon>Micrococcales</taxon>
        <taxon>Micrococcaceae</taxon>
        <taxon>Arthrobacter</taxon>
    </lineage>
</organism>
<dbReference type="SUPFAM" id="SSF46689">
    <property type="entry name" value="Homeodomain-like"/>
    <property type="match status" value="1"/>
</dbReference>
<comment type="caution">
    <text evidence="4">The sequence shown here is derived from an EMBL/GenBank/DDBJ whole genome shotgun (WGS) entry which is preliminary data.</text>
</comment>
<evidence type="ECO:0000313" key="4">
    <source>
        <dbReference type="EMBL" id="RKR19508.1"/>
    </source>
</evidence>
<feature type="DNA-binding region" description="H-T-H motif" evidence="2">
    <location>
        <begin position="56"/>
        <end position="75"/>
    </location>
</feature>
<name>A0A495ER67_9MICC</name>
<dbReference type="Pfam" id="PF00440">
    <property type="entry name" value="TetR_N"/>
    <property type="match status" value="1"/>
</dbReference>
<proteinExistence type="predicted"/>
<dbReference type="PANTHER" id="PTHR30055">
    <property type="entry name" value="HTH-TYPE TRANSCRIPTIONAL REGULATOR RUTR"/>
    <property type="match status" value="1"/>
</dbReference>
<evidence type="ECO:0000256" key="1">
    <source>
        <dbReference type="ARBA" id="ARBA00023125"/>
    </source>
</evidence>
<dbReference type="PANTHER" id="PTHR30055:SF229">
    <property type="entry name" value="HTH-TYPE TRANSCRIPTIONAL REPRESSOR RV1474C"/>
    <property type="match status" value="1"/>
</dbReference>
<evidence type="ECO:0000313" key="5">
    <source>
        <dbReference type="Proteomes" id="UP000276055"/>
    </source>
</evidence>
<sequence>MREAIGARPGRGRVFGNEAVYILTLFAYIVRMKERSNEIIDAAYVCFTRHGARRTTMNDLADQAGISRPALYQYFRSKEDVFRSLVDRLLAGALSASERAAESDGRPEDRLAGILLAKLALVMQVWRDSPAHAAELLSVDTRGSAEVLGRYEESMRDLLIRTLHESYPATDAREAAEMLLAFTRGLEAGVSDPAALPDRLRRGVGIFVAGLPTLTSAKEQS</sequence>
<dbReference type="Gene3D" id="1.10.357.10">
    <property type="entry name" value="Tetracycline Repressor, domain 2"/>
    <property type="match status" value="1"/>
</dbReference>
<feature type="domain" description="HTH tetR-type" evidence="3">
    <location>
        <begin position="33"/>
        <end position="93"/>
    </location>
</feature>
<accession>A0A495ER67</accession>
<evidence type="ECO:0000256" key="2">
    <source>
        <dbReference type="PROSITE-ProRule" id="PRU00335"/>
    </source>
</evidence>
<evidence type="ECO:0000259" key="3">
    <source>
        <dbReference type="PROSITE" id="PS50977"/>
    </source>
</evidence>
<dbReference type="EMBL" id="RBIR01000004">
    <property type="protein sequence ID" value="RKR19508.1"/>
    <property type="molecule type" value="Genomic_DNA"/>
</dbReference>
<dbReference type="InterPro" id="IPR050109">
    <property type="entry name" value="HTH-type_TetR-like_transc_reg"/>
</dbReference>
<dbReference type="GO" id="GO:0000976">
    <property type="term" value="F:transcription cis-regulatory region binding"/>
    <property type="evidence" value="ECO:0007669"/>
    <property type="project" value="TreeGrafter"/>
</dbReference>
<dbReference type="AlphaFoldDB" id="A0A495ER67"/>
<dbReference type="GO" id="GO:0003700">
    <property type="term" value="F:DNA-binding transcription factor activity"/>
    <property type="evidence" value="ECO:0007669"/>
    <property type="project" value="TreeGrafter"/>
</dbReference>
<keyword evidence="1 2" id="KW-0238">DNA-binding</keyword>